<keyword evidence="3" id="KW-0804">Transcription</keyword>
<dbReference type="InterPro" id="IPR010982">
    <property type="entry name" value="Lambda_DNA-bd_dom_sf"/>
</dbReference>
<dbReference type="Gene3D" id="1.10.260.40">
    <property type="entry name" value="lambda repressor-like DNA-binding domains"/>
    <property type="match status" value="1"/>
</dbReference>
<protein>
    <submittedName>
        <fullName evidence="5">DNA-binding LacI/PurR family transcriptional regulator</fullName>
    </submittedName>
</protein>
<proteinExistence type="predicted"/>
<dbReference type="CDD" id="cd01392">
    <property type="entry name" value="HTH_LacI"/>
    <property type="match status" value="1"/>
</dbReference>
<dbReference type="InterPro" id="IPR028082">
    <property type="entry name" value="Peripla_BP_I"/>
</dbReference>
<evidence type="ECO:0000256" key="3">
    <source>
        <dbReference type="ARBA" id="ARBA00023163"/>
    </source>
</evidence>
<dbReference type="PANTHER" id="PTHR30146:SF109">
    <property type="entry name" value="HTH-TYPE TRANSCRIPTIONAL REGULATOR GALS"/>
    <property type="match status" value="1"/>
</dbReference>
<dbReference type="Pfam" id="PF00356">
    <property type="entry name" value="LacI"/>
    <property type="match status" value="1"/>
</dbReference>
<evidence type="ECO:0000313" key="5">
    <source>
        <dbReference type="EMBL" id="PJJ71360.1"/>
    </source>
</evidence>
<keyword evidence="1" id="KW-0805">Transcription regulation</keyword>
<comment type="caution">
    <text evidence="5">The sequence shown here is derived from an EMBL/GenBank/DDBJ whole genome shotgun (WGS) entry which is preliminary data.</text>
</comment>
<name>A0A2M9CHK8_9MICO</name>
<organism evidence="5 6">
    <name type="scientific">Diaminobutyricimonas aerilata</name>
    <dbReference type="NCBI Taxonomy" id="1162967"/>
    <lineage>
        <taxon>Bacteria</taxon>
        <taxon>Bacillati</taxon>
        <taxon>Actinomycetota</taxon>
        <taxon>Actinomycetes</taxon>
        <taxon>Micrococcales</taxon>
        <taxon>Microbacteriaceae</taxon>
        <taxon>Diaminobutyricimonas</taxon>
    </lineage>
</organism>
<dbReference type="EMBL" id="PGFF01000001">
    <property type="protein sequence ID" value="PJJ71360.1"/>
    <property type="molecule type" value="Genomic_DNA"/>
</dbReference>
<evidence type="ECO:0000256" key="2">
    <source>
        <dbReference type="ARBA" id="ARBA00023125"/>
    </source>
</evidence>
<dbReference type="PANTHER" id="PTHR30146">
    <property type="entry name" value="LACI-RELATED TRANSCRIPTIONAL REPRESSOR"/>
    <property type="match status" value="1"/>
</dbReference>
<dbReference type="Gene3D" id="3.40.50.2300">
    <property type="match status" value="2"/>
</dbReference>
<dbReference type="CDD" id="cd06267">
    <property type="entry name" value="PBP1_LacI_sugar_binding-like"/>
    <property type="match status" value="1"/>
</dbReference>
<evidence type="ECO:0000259" key="4">
    <source>
        <dbReference type="PROSITE" id="PS50932"/>
    </source>
</evidence>
<dbReference type="Proteomes" id="UP000228758">
    <property type="component" value="Unassembled WGS sequence"/>
</dbReference>
<dbReference type="SUPFAM" id="SSF53822">
    <property type="entry name" value="Periplasmic binding protein-like I"/>
    <property type="match status" value="1"/>
</dbReference>
<feature type="domain" description="HTH lacI-type" evidence="4">
    <location>
        <begin position="3"/>
        <end position="57"/>
    </location>
</feature>
<dbReference type="AlphaFoldDB" id="A0A2M9CHK8"/>
<dbReference type="Pfam" id="PF13377">
    <property type="entry name" value="Peripla_BP_3"/>
    <property type="match status" value="1"/>
</dbReference>
<keyword evidence="2 5" id="KW-0238">DNA-binding</keyword>
<evidence type="ECO:0000256" key="1">
    <source>
        <dbReference type="ARBA" id="ARBA00023015"/>
    </source>
</evidence>
<dbReference type="PROSITE" id="PS00356">
    <property type="entry name" value="HTH_LACI_1"/>
    <property type="match status" value="1"/>
</dbReference>
<dbReference type="InterPro" id="IPR000843">
    <property type="entry name" value="HTH_LacI"/>
</dbReference>
<dbReference type="GO" id="GO:0003700">
    <property type="term" value="F:DNA-binding transcription factor activity"/>
    <property type="evidence" value="ECO:0007669"/>
    <property type="project" value="TreeGrafter"/>
</dbReference>
<dbReference type="PROSITE" id="PS50932">
    <property type="entry name" value="HTH_LACI_2"/>
    <property type="match status" value="1"/>
</dbReference>
<keyword evidence="6" id="KW-1185">Reference proteome</keyword>
<dbReference type="GO" id="GO:0000976">
    <property type="term" value="F:transcription cis-regulatory region binding"/>
    <property type="evidence" value="ECO:0007669"/>
    <property type="project" value="TreeGrafter"/>
</dbReference>
<dbReference type="OrthoDB" id="2854648at2"/>
<reference evidence="5 6" key="1">
    <citation type="submission" date="2017-11" db="EMBL/GenBank/DDBJ databases">
        <title>Genomic Encyclopedia of Archaeal and Bacterial Type Strains, Phase II (KMG-II): From Individual Species to Whole Genera.</title>
        <authorList>
            <person name="Goeker M."/>
        </authorList>
    </citation>
    <scope>NUCLEOTIDE SEQUENCE [LARGE SCALE GENOMIC DNA]</scope>
    <source>
        <strain evidence="5 6">DSM 27393</strain>
    </source>
</reference>
<sequence length="338" mass="36089">MAVSMHDVARHAGVSQRTVSNVVNNYKHVSPEMRRRVEASLEALGYRPNVAARQLRGGRTGTVTLAIPDFKERYFVDLAEAVVERAAEIGQRVLIETTAGDAARERALLATGGGQLTDGLVIAARTIEPEDDDLVRAGFPVVVIGDRESVGGVDHVGIPNRPAARAAVEHLLTIGRRRLAVLGGPSNPPHIFALRRSGVDEALEAAGLAPDVVLEIPVGWGRVAGERAMDELLSAGGVLPDGIFAMNDSVAMGAMRSLQRAGVRVPDDVAIVGFDDIWESAHALPSLTTISASYRETAVVALELIAEQFAARGAQREHQHRYVGFELKVRGSTIADLD</sequence>
<dbReference type="SUPFAM" id="SSF47413">
    <property type="entry name" value="lambda repressor-like DNA-binding domains"/>
    <property type="match status" value="1"/>
</dbReference>
<dbReference type="InterPro" id="IPR046335">
    <property type="entry name" value="LacI/GalR-like_sensor"/>
</dbReference>
<dbReference type="SMART" id="SM00354">
    <property type="entry name" value="HTH_LACI"/>
    <property type="match status" value="1"/>
</dbReference>
<gene>
    <name evidence="5" type="ORF">CLV46_0905</name>
</gene>
<evidence type="ECO:0000313" key="6">
    <source>
        <dbReference type="Proteomes" id="UP000228758"/>
    </source>
</evidence>
<accession>A0A2M9CHK8</accession>